<evidence type="ECO:0000313" key="3">
    <source>
        <dbReference type="RefSeq" id="XP_040967940.1"/>
    </source>
</evidence>
<feature type="region of interest" description="Disordered" evidence="1">
    <location>
        <begin position="113"/>
        <end position="150"/>
    </location>
</feature>
<dbReference type="Proteomes" id="UP000818029">
    <property type="component" value="Chromosome A05"/>
</dbReference>
<dbReference type="GeneID" id="121228959"/>
<evidence type="ECO:0000313" key="2">
    <source>
        <dbReference type="Proteomes" id="UP000818029"/>
    </source>
</evidence>
<protein>
    <recommendedName>
        <fullName evidence="4">RNA-directed DNA polymerase homolog</fullName>
    </recommendedName>
</protein>
<dbReference type="InterPro" id="IPR053134">
    <property type="entry name" value="RNA-dir_DNA_polymerase"/>
</dbReference>
<feature type="compositionally biased region" description="Polar residues" evidence="1">
    <location>
        <begin position="116"/>
        <end position="125"/>
    </location>
</feature>
<evidence type="ECO:0008006" key="4">
    <source>
        <dbReference type="Google" id="ProtNLM"/>
    </source>
</evidence>
<evidence type="ECO:0000256" key="1">
    <source>
        <dbReference type="SAM" id="MobiDB-lite"/>
    </source>
</evidence>
<gene>
    <name evidence="3" type="primary">LOC121228959</name>
</gene>
<sequence>MIVSEYEREFVRLSKYASDCIQTEAEMCKQFEEGLTEDIKLSIEIMELREFVVLAKQSPSPLTTSVESAGNHKPRRNVCNKLHFGECRMRSVACFKCGSLDHFLKICPERREKSIEQTPKPSNPVSKGKPPQYSGNVGGSRNVAKDSTAKSEARAPARIYGICVREDASTPDVITVSELKIQSVPVVCEFSEEFPEELPSLPPAREVKFSIDLVPGTTPISIEPYRMAPPELKKLKLQVKDSDVPKKAFRTRYRHYEFLVMPFGLKNAPAVFMELMNRIFRPYQDSCILNLVNVNFGYEKLVSLDMLLRWRVFGTLKNVSEVGIFLGLAGYYQRFVKGFSMIASSMTRLLQKEVKFEWTDKCQ</sequence>
<dbReference type="Gene3D" id="3.10.10.10">
    <property type="entry name" value="HIV Type 1 Reverse Transcriptase, subunit A, domain 1"/>
    <property type="match status" value="1"/>
</dbReference>
<dbReference type="InterPro" id="IPR043128">
    <property type="entry name" value="Rev_trsase/Diguanyl_cyclase"/>
</dbReference>
<accession>A0ABM3BLK1</accession>
<dbReference type="Gene3D" id="3.30.70.270">
    <property type="match status" value="2"/>
</dbReference>
<reference evidence="3" key="2">
    <citation type="submission" date="2025-08" db="UniProtKB">
        <authorList>
            <consortium name="RefSeq"/>
        </authorList>
    </citation>
    <scope>IDENTIFICATION</scope>
</reference>
<dbReference type="SUPFAM" id="SSF56672">
    <property type="entry name" value="DNA/RNA polymerases"/>
    <property type="match status" value="1"/>
</dbReference>
<dbReference type="PANTHER" id="PTHR24559:SF444">
    <property type="entry name" value="REVERSE TRANSCRIPTASE DOMAIN-CONTAINING PROTEIN"/>
    <property type="match status" value="1"/>
</dbReference>
<dbReference type="RefSeq" id="XP_040967940.1">
    <property type="nucleotide sequence ID" value="XM_041112006.1"/>
</dbReference>
<proteinExistence type="predicted"/>
<reference evidence="2" key="1">
    <citation type="journal article" date="2020" name="Nat. Genet.">
        <title>Genomic diversifications of five Gossypium allopolyploid species and their impact on cotton improvement.</title>
        <authorList>
            <person name="Chen Z.J."/>
            <person name="Sreedasyam A."/>
            <person name="Ando A."/>
            <person name="Song Q."/>
            <person name="De Santiago L.M."/>
            <person name="Hulse-Kemp A.M."/>
            <person name="Ding M."/>
            <person name="Ye W."/>
            <person name="Kirkbride R.C."/>
            <person name="Jenkins J."/>
            <person name="Plott C."/>
            <person name="Lovell J."/>
            <person name="Lin Y.M."/>
            <person name="Vaughn R."/>
            <person name="Liu B."/>
            <person name="Simpson S."/>
            <person name="Scheffler B.E."/>
            <person name="Wen L."/>
            <person name="Saski C.A."/>
            <person name="Grover C.E."/>
            <person name="Hu G."/>
            <person name="Conover J.L."/>
            <person name="Carlson J.W."/>
            <person name="Shu S."/>
            <person name="Boston L.B."/>
            <person name="Williams M."/>
            <person name="Peterson D.G."/>
            <person name="McGee K."/>
            <person name="Jones D.C."/>
            <person name="Wendel J.F."/>
            <person name="Stelly D.M."/>
            <person name="Grimwood J."/>
            <person name="Schmutz J."/>
        </authorList>
    </citation>
    <scope>NUCLEOTIDE SEQUENCE [LARGE SCALE GENOMIC DNA]</scope>
    <source>
        <strain evidence="2">cv. TM-1</strain>
    </source>
</reference>
<dbReference type="PANTHER" id="PTHR24559">
    <property type="entry name" value="TRANSPOSON TY3-I GAG-POL POLYPROTEIN"/>
    <property type="match status" value="1"/>
</dbReference>
<keyword evidence="2" id="KW-1185">Reference proteome</keyword>
<name>A0ABM3BLK1_GOSHI</name>
<organism evidence="2 3">
    <name type="scientific">Gossypium hirsutum</name>
    <name type="common">Upland cotton</name>
    <name type="synonym">Gossypium mexicanum</name>
    <dbReference type="NCBI Taxonomy" id="3635"/>
    <lineage>
        <taxon>Eukaryota</taxon>
        <taxon>Viridiplantae</taxon>
        <taxon>Streptophyta</taxon>
        <taxon>Embryophyta</taxon>
        <taxon>Tracheophyta</taxon>
        <taxon>Spermatophyta</taxon>
        <taxon>Magnoliopsida</taxon>
        <taxon>eudicotyledons</taxon>
        <taxon>Gunneridae</taxon>
        <taxon>Pentapetalae</taxon>
        <taxon>rosids</taxon>
        <taxon>malvids</taxon>
        <taxon>Malvales</taxon>
        <taxon>Malvaceae</taxon>
        <taxon>Malvoideae</taxon>
        <taxon>Gossypium</taxon>
    </lineage>
</organism>
<dbReference type="InterPro" id="IPR043502">
    <property type="entry name" value="DNA/RNA_pol_sf"/>
</dbReference>
<dbReference type="Gene3D" id="4.10.60.10">
    <property type="entry name" value="Zinc finger, CCHC-type"/>
    <property type="match status" value="1"/>
</dbReference>